<keyword evidence="6 14" id="KW-0732">Signal</keyword>
<organism evidence="16 17">
    <name type="scientific">Cordyceps javanica</name>
    <dbReference type="NCBI Taxonomy" id="43265"/>
    <lineage>
        <taxon>Eukaryota</taxon>
        <taxon>Fungi</taxon>
        <taxon>Dikarya</taxon>
        <taxon>Ascomycota</taxon>
        <taxon>Pezizomycotina</taxon>
        <taxon>Sordariomycetes</taxon>
        <taxon>Hypocreomycetidae</taxon>
        <taxon>Hypocreales</taxon>
        <taxon>Cordycipitaceae</taxon>
        <taxon>Cordyceps</taxon>
    </lineage>
</organism>
<evidence type="ECO:0000256" key="6">
    <source>
        <dbReference type="ARBA" id="ARBA00022729"/>
    </source>
</evidence>
<feature type="region of interest" description="Disordered" evidence="13">
    <location>
        <begin position="296"/>
        <end position="420"/>
    </location>
</feature>
<feature type="domain" description="GH16" evidence="15">
    <location>
        <begin position="30"/>
        <end position="272"/>
    </location>
</feature>
<evidence type="ECO:0000256" key="4">
    <source>
        <dbReference type="ARBA" id="ARBA00022676"/>
    </source>
</evidence>
<dbReference type="InterPro" id="IPR000757">
    <property type="entry name" value="Beta-glucanase-like"/>
</dbReference>
<dbReference type="PROSITE" id="PS51762">
    <property type="entry name" value="GH16_2"/>
    <property type="match status" value="1"/>
</dbReference>
<protein>
    <recommendedName>
        <fullName evidence="3">chitinase</fullName>
        <ecNumber evidence="3">3.2.1.14</ecNumber>
    </recommendedName>
</protein>
<dbReference type="GO" id="GO:0016757">
    <property type="term" value="F:glycosyltransferase activity"/>
    <property type="evidence" value="ECO:0007669"/>
    <property type="project" value="UniProtKB-KW"/>
</dbReference>
<dbReference type="EMBL" id="SPUK01000007">
    <property type="protein sequence ID" value="TQV95509.1"/>
    <property type="molecule type" value="Genomic_DNA"/>
</dbReference>
<proteinExistence type="inferred from homology"/>
<evidence type="ECO:0000259" key="15">
    <source>
        <dbReference type="PROSITE" id="PS51762"/>
    </source>
</evidence>
<comment type="subcellular location">
    <subcellularLocation>
        <location evidence="2">Membrane</location>
    </subcellularLocation>
</comment>
<dbReference type="OrthoDB" id="4781at2759"/>
<evidence type="ECO:0000256" key="2">
    <source>
        <dbReference type="ARBA" id="ARBA00004370"/>
    </source>
</evidence>
<dbReference type="AlphaFoldDB" id="A0A545VZZ3"/>
<evidence type="ECO:0000256" key="8">
    <source>
        <dbReference type="ARBA" id="ARBA00023136"/>
    </source>
</evidence>
<keyword evidence="7" id="KW-0378">Hydrolase</keyword>
<evidence type="ECO:0000256" key="10">
    <source>
        <dbReference type="ARBA" id="ARBA00023295"/>
    </source>
</evidence>
<dbReference type="Pfam" id="PF00722">
    <property type="entry name" value="Glyco_hydro_16"/>
    <property type="match status" value="1"/>
</dbReference>
<feature type="chain" id="PRO_5022151520" description="chitinase" evidence="14">
    <location>
        <begin position="19"/>
        <end position="445"/>
    </location>
</feature>
<dbReference type="GO" id="GO:0008843">
    <property type="term" value="F:endochitinase activity"/>
    <property type="evidence" value="ECO:0007669"/>
    <property type="project" value="UniProtKB-EC"/>
</dbReference>
<dbReference type="PANTHER" id="PTHR10963">
    <property type="entry name" value="GLYCOSYL HYDROLASE-RELATED"/>
    <property type="match status" value="1"/>
</dbReference>
<evidence type="ECO:0000256" key="3">
    <source>
        <dbReference type="ARBA" id="ARBA00012729"/>
    </source>
</evidence>
<evidence type="ECO:0000256" key="7">
    <source>
        <dbReference type="ARBA" id="ARBA00022801"/>
    </source>
</evidence>
<keyword evidence="9" id="KW-0325">Glycoprotein</keyword>
<dbReference type="GO" id="GO:0031505">
    <property type="term" value="P:fungal-type cell wall organization"/>
    <property type="evidence" value="ECO:0007669"/>
    <property type="project" value="TreeGrafter"/>
</dbReference>
<evidence type="ECO:0000256" key="1">
    <source>
        <dbReference type="ARBA" id="ARBA00000822"/>
    </source>
</evidence>
<dbReference type="Gene3D" id="2.60.120.200">
    <property type="match status" value="1"/>
</dbReference>
<evidence type="ECO:0000256" key="5">
    <source>
        <dbReference type="ARBA" id="ARBA00022679"/>
    </source>
</evidence>
<accession>A0A545VZZ3</accession>
<evidence type="ECO:0000313" key="16">
    <source>
        <dbReference type="EMBL" id="TQV95509.1"/>
    </source>
</evidence>
<feature type="compositionally biased region" description="Polar residues" evidence="13">
    <location>
        <begin position="387"/>
        <end position="420"/>
    </location>
</feature>
<keyword evidence="4" id="KW-0328">Glycosyltransferase</keyword>
<dbReference type="EC" id="3.2.1.14" evidence="3"/>
<evidence type="ECO:0000256" key="13">
    <source>
        <dbReference type="SAM" id="MobiDB-lite"/>
    </source>
</evidence>
<keyword evidence="10" id="KW-0326">Glycosidase</keyword>
<keyword evidence="5" id="KW-0808">Transferase</keyword>
<keyword evidence="8" id="KW-0472">Membrane</keyword>
<gene>
    <name evidence="16" type="ORF">IF1G_05338</name>
</gene>
<dbReference type="GO" id="GO:0030246">
    <property type="term" value="F:carbohydrate binding"/>
    <property type="evidence" value="ECO:0007669"/>
    <property type="project" value="UniProtKB-KW"/>
</dbReference>
<evidence type="ECO:0000256" key="11">
    <source>
        <dbReference type="ARBA" id="ARBA00023316"/>
    </source>
</evidence>
<keyword evidence="17" id="KW-1185">Reference proteome</keyword>
<evidence type="ECO:0000256" key="9">
    <source>
        <dbReference type="ARBA" id="ARBA00023180"/>
    </source>
</evidence>
<dbReference type="PANTHER" id="PTHR10963:SF27">
    <property type="entry name" value="GLYCOSIDASE-RELATED"/>
    <property type="match status" value="1"/>
</dbReference>
<dbReference type="GO" id="GO:0009277">
    <property type="term" value="C:fungal-type cell wall"/>
    <property type="evidence" value="ECO:0007669"/>
    <property type="project" value="TreeGrafter"/>
</dbReference>
<evidence type="ECO:0000256" key="12">
    <source>
        <dbReference type="ARBA" id="ARBA00038074"/>
    </source>
</evidence>
<keyword evidence="16" id="KW-0430">Lectin</keyword>
<reference evidence="16 17" key="1">
    <citation type="journal article" date="2019" name="Appl. Microbiol. Biotechnol.">
        <title>Genome sequence of Isaria javanica and comparative genome analysis insights into family S53 peptidase evolution in fungal entomopathogens.</title>
        <authorList>
            <person name="Lin R."/>
            <person name="Zhang X."/>
            <person name="Xin B."/>
            <person name="Zou M."/>
            <person name="Gao Y."/>
            <person name="Qin F."/>
            <person name="Hu Q."/>
            <person name="Xie B."/>
            <person name="Cheng X."/>
        </authorList>
    </citation>
    <scope>NUCLEOTIDE SEQUENCE [LARGE SCALE GENOMIC DNA]</scope>
    <source>
        <strain evidence="16 17">IJ1G</strain>
    </source>
</reference>
<dbReference type="STRING" id="43265.A0A545VZZ3"/>
<feature type="signal peptide" evidence="14">
    <location>
        <begin position="1"/>
        <end position="18"/>
    </location>
</feature>
<dbReference type="GO" id="GO:0016020">
    <property type="term" value="C:membrane"/>
    <property type="evidence" value="ECO:0007669"/>
    <property type="project" value="UniProtKB-SubCell"/>
</dbReference>
<dbReference type="InterPro" id="IPR013320">
    <property type="entry name" value="ConA-like_dom_sf"/>
</dbReference>
<dbReference type="SUPFAM" id="SSF49899">
    <property type="entry name" value="Concanavalin A-like lectins/glucanases"/>
    <property type="match status" value="1"/>
</dbReference>
<comment type="catalytic activity">
    <reaction evidence="1">
        <text>Random endo-hydrolysis of N-acetyl-beta-D-glucosaminide (1-&gt;4)-beta-linkages in chitin and chitodextrins.</text>
        <dbReference type="EC" id="3.2.1.14"/>
    </reaction>
</comment>
<name>A0A545VZZ3_9HYPO</name>
<dbReference type="Proteomes" id="UP000315783">
    <property type="component" value="Unassembled WGS sequence"/>
</dbReference>
<evidence type="ECO:0000313" key="17">
    <source>
        <dbReference type="Proteomes" id="UP000315783"/>
    </source>
</evidence>
<comment type="caution">
    <text evidence="16">The sequence shown here is derived from an EMBL/GenBank/DDBJ whole genome shotgun (WGS) entry which is preliminary data.</text>
</comment>
<feature type="compositionally biased region" description="Low complexity" evidence="13">
    <location>
        <begin position="297"/>
        <end position="383"/>
    </location>
</feature>
<sequence>MMLSKTFVTAALALAASAQTSTKCSPLKQGTWQQQQQQQQQHRSRHFQRVYCPADPAVGKKGISCDFTKGACDAFDHVAGKAVTYGARGAVSAVDAPQQAPTLESKEAIFFGRLEVEMQAAPGRGVITSIVMLSDDLDEIDLEAVGSDNVQIQSNTFSRGDDSKHDLLGMLPVADLTGASHTYAVDWTTERIQFFVDGALKRTLRRADIPDRYPESPMRVKIGAWVAGYYGNAPGTIEWAGGVADFSNGPASSYFKRITVTDYAGGSAATDKDVKEYSYGDRTGSAASIKIHLADGSTTSAGSSPSSGSSSSSSSSSSSISSSTASSASSSSSSSSTAATETTRSSKTETTQTSTTESSTTTTTTSSLVTSSTQSSSNTTLTKTHSRNSTMVTKTTGGAHTSDGGASTITQTTTVSGPSSMPSTAAATGLTIGAGIAAVAAFLAL</sequence>
<dbReference type="InterPro" id="IPR050546">
    <property type="entry name" value="Glycosyl_Hydrlase_16"/>
</dbReference>
<comment type="similarity">
    <text evidence="12">Belongs to the glycosyl hydrolase 16 family. CRH1 subfamily.</text>
</comment>
<dbReference type="GO" id="GO:0005975">
    <property type="term" value="P:carbohydrate metabolic process"/>
    <property type="evidence" value="ECO:0007669"/>
    <property type="project" value="InterPro"/>
</dbReference>
<evidence type="ECO:0000256" key="14">
    <source>
        <dbReference type="SAM" id="SignalP"/>
    </source>
</evidence>
<keyword evidence="11" id="KW-0961">Cell wall biogenesis/degradation</keyword>